<dbReference type="InterPro" id="IPR000048">
    <property type="entry name" value="IQ_motif_EF-hand-BS"/>
</dbReference>
<gene>
    <name evidence="11" type="primary">106090762</name>
</gene>
<dbReference type="Pfam" id="PF00612">
    <property type="entry name" value="IQ"/>
    <property type="match status" value="1"/>
</dbReference>
<evidence type="ECO:0000256" key="1">
    <source>
        <dbReference type="ARBA" id="ARBA00004611"/>
    </source>
</evidence>
<feature type="coiled-coil region" evidence="10">
    <location>
        <begin position="243"/>
        <end position="270"/>
    </location>
</feature>
<evidence type="ECO:0000256" key="2">
    <source>
        <dbReference type="ARBA" id="ARBA00008222"/>
    </source>
</evidence>
<keyword evidence="4" id="KW-0963">Cytoplasm</keyword>
<keyword evidence="7" id="KW-0206">Cytoskeleton</keyword>
<feature type="coiled-coil region" evidence="10">
    <location>
        <begin position="139"/>
        <end position="191"/>
    </location>
</feature>
<dbReference type="Proteomes" id="UP000095300">
    <property type="component" value="Unassembled WGS sequence"/>
</dbReference>
<evidence type="ECO:0000256" key="6">
    <source>
        <dbReference type="ARBA" id="ARBA00023069"/>
    </source>
</evidence>
<dbReference type="OrthoDB" id="10254713at2759"/>
<keyword evidence="12" id="KW-1185">Reference proteome</keyword>
<keyword evidence="5" id="KW-0282">Flagellum</keyword>
<comment type="similarity">
    <text evidence="2">Belongs to the DRC9 family.</text>
</comment>
<dbReference type="KEGG" id="scac:106090762"/>
<evidence type="ECO:0000256" key="5">
    <source>
        <dbReference type="ARBA" id="ARBA00022846"/>
    </source>
</evidence>
<dbReference type="PANTHER" id="PTHR14871:SF1">
    <property type="entry name" value="DYNEIN REGULATORY COMPLEX PROTEIN 9"/>
    <property type="match status" value="1"/>
</dbReference>
<evidence type="ECO:0000313" key="12">
    <source>
        <dbReference type="Proteomes" id="UP000095300"/>
    </source>
</evidence>
<dbReference type="PANTHER" id="PTHR14871">
    <property type="entry name" value="DYNEIN REGULATORY COMPLEX PROTEIN 9"/>
    <property type="match status" value="1"/>
</dbReference>
<sequence length="360" mass="42507">MDKEKDYNEELPMLSAKDLLDFKKDLLATVYNQTNTQLLIYQRGKCLKTSLQMKNRKPSRPPTVLLNDEPMPAEDILDDIKLDKELDALRNIYEIAYHELSKKITTTTAEEGEGEEGEENPHKNLISAIEARKQNSNEVDVISKELRENKATLKQLKDQLKAEKLEADEKLTVQSERLELLRDQLRNIKRLNDLECRLVERWEANRLSQAQIMGENEERALMREIVQLHRSLAGEQRLICEVEAFRRNEAAQLQEKIDQWEKKFQEEKAKILFKNLKLSKSIADILKTHEKLSEIKHQRRAFVREYLVQKEEERRLYEEQMYRVLCAVRIQAWWRGTMVRNGYGPFRKKSKKGKKSKGKK</sequence>
<keyword evidence="8" id="KW-0966">Cell projection</keyword>
<dbReference type="PROSITE" id="PS50096">
    <property type="entry name" value="IQ"/>
    <property type="match status" value="1"/>
</dbReference>
<dbReference type="InterPro" id="IPR042618">
    <property type="entry name" value="IQCG"/>
</dbReference>
<evidence type="ECO:0000256" key="7">
    <source>
        <dbReference type="ARBA" id="ARBA00023212"/>
    </source>
</evidence>
<dbReference type="GO" id="GO:0044782">
    <property type="term" value="P:cilium organization"/>
    <property type="evidence" value="ECO:0007669"/>
    <property type="project" value="TreeGrafter"/>
</dbReference>
<organism evidence="11 12">
    <name type="scientific">Stomoxys calcitrans</name>
    <name type="common">Stable fly</name>
    <name type="synonym">Conops calcitrans</name>
    <dbReference type="NCBI Taxonomy" id="35570"/>
    <lineage>
        <taxon>Eukaryota</taxon>
        <taxon>Metazoa</taxon>
        <taxon>Ecdysozoa</taxon>
        <taxon>Arthropoda</taxon>
        <taxon>Hexapoda</taxon>
        <taxon>Insecta</taxon>
        <taxon>Pterygota</taxon>
        <taxon>Neoptera</taxon>
        <taxon>Endopterygota</taxon>
        <taxon>Diptera</taxon>
        <taxon>Brachycera</taxon>
        <taxon>Muscomorpha</taxon>
        <taxon>Muscoidea</taxon>
        <taxon>Muscidae</taxon>
        <taxon>Stomoxys</taxon>
    </lineage>
</organism>
<dbReference type="EnsemblMetazoa" id="SCAU006127-RA">
    <property type="protein sequence ID" value="SCAU006127-PA"/>
    <property type="gene ID" value="SCAU006127"/>
</dbReference>
<dbReference type="STRING" id="35570.A0A1I8P9T8"/>
<dbReference type="GO" id="GO:0031514">
    <property type="term" value="C:motile cilium"/>
    <property type="evidence" value="ECO:0007669"/>
    <property type="project" value="TreeGrafter"/>
</dbReference>
<dbReference type="VEuPathDB" id="VectorBase:SCAU006127"/>
<evidence type="ECO:0000313" key="11">
    <source>
        <dbReference type="EnsemblMetazoa" id="SCAU006127-PA"/>
    </source>
</evidence>
<evidence type="ECO:0000256" key="8">
    <source>
        <dbReference type="ARBA" id="ARBA00023273"/>
    </source>
</evidence>
<comment type="subcellular location">
    <subcellularLocation>
        <location evidence="1">Cytoplasm</location>
        <location evidence="1">Cytoskeleton</location>
        <location evidence="1">Flagellum axoneme</location>
    </subcellularLocation>
</comment>
<proteinExistence type="inferred from homology"/>
<accession>A0A1I8P9T8</accession>
<dbReference type="AlphaFoldDB" id="A0A1I8P9T8"/>
<dbReference type="CDD" id="cd23766">
    <property type="entry name" value="IQCG"/>
    <property type="match status" value="1"/>
</dbReference>
<reference evidence="11" key="1">
    <citation type="submission" date="2020-05" db="UniProtKB">
        <authorList>
            <consortium name="EnsemblMetazoa"/>
        </authorList>
    </citation>
    <scope>IDENTIFICATION</scope>
    <source>
        <strain evidence="11">USDA</strain>
    </source>
</reference>
<evidence type="ECO:0000256" key="9">
    <source>
        <dbReference type="ARBA" id="ARBA00032183"/>
    </source>
</evidence>
<evidence type="ECO:0000256" key="4">
    <source>
        <dbReference type="ARBA" id="ARBA00022490"/>
    </source>
</evidence>
<keyword evidence="10" id="KW-0175">Coiled coil</keyword>
<evidence type="ECO:0000256" key="3">
    <source>
        <dbReference type="ARBA" id="ARBA00013738"/>
    </source>
</evidence>
<evidence type="ECO:0000256" key="10">
    <source>
        <dbReference type="SAM" id="Coils"/>
    </source>
</evidence>
<protein>
    <recommendedName>
        <fullName evidence="3">Dynein regulatory complex protein 9</fullName>
    </recommendedName>
    <alternativeName>
        <fullName evidence="9">IQ domain-containing protein G</fullName>
    </alternativeName>
</protein>
<name>A0A1I8P9T8_STOCA</name>
<keyword evidence="6" id="KW-0969">Cilium</keyword>
<dbReference type="GO" id="GO:0005737">
    <property type="term" value="C:cytoplasm"/>
    <property type="evidence" value="ECO:0007669"/>
    <property type="project" value="TreeGrafter"/>
</dbReference>